<feature type="transmembrane region" description="Helical" evidence="1">
    <location>
        <begin position="25"/>
        <end position="48"/>
    </location>
</feature>
<evidence type="ECO:0000313" key="2">
    <source>
        <dbReference type="EMBL" id="AXA35404.1"/>
    </source>
</evidence>
<dbReference type="AlphaFoldDB" id="A0A2Z4Y2V5"/>
<dbReference type="KEGG" id="schv:BRCON_0627"/>
<keyword evidence="1" id="KW-1133">Transmembrane helix</keyword>
<dbReference type="CDD" id="cd00229">
    <property type="entry name" value="SGNH_hydrolase"/>
    <property type="match status" value="1"/>
</dbReference>
<evidence type="ECO:0008006" key="4">
    <source>
        <dbReference type="Google" id="ProtNLM"/>
    </source>
</evidence>
<gene>
    <name evidence="2" type="ORF">BRCON_0627</name>
</gene>
<proteinExistence type="predicted"/>
<accession>A0A2Z4Y2V5</accession>
<name>A0A2Z4Y2V5_SUMC1</name>
<dbReference type="EMBL" id="CP030759">
    <property type="protein sequence ID" value="AXA35404.1"/>
    <property type="molecule type" value="Genomic_DNA"/>
</dbReference>
<keyword evidence="1" id="KW-0472">Membrane</keyword>
<sequence>MVVIVCFRKRLYQTMLKAIAKAYRVAAYGLLTILILWMVLNVFAWVALKISHRFFPPPNPVIARYGREFTLELERKIYPDLSHDEVQAMLNEMWGRPVKFDPFTTFRERRFQGKYVNISEHGYRRVRNQGPWPPAASNLNVFFFGGSTTFGYGLPDWQTIPSYVQDILREKFNLGNVCVYNFGTNSFYSSQERAYFQSWITQNQIPDVAVFFDGLNEFFYIDNVPKYSRELAELLDVVVRYKPPPSPWVSYLNDWPFVRLMMETLSPRQTQVYQLTPQDFELTEADIRYFKNEQVLSSVIGTYRRNKQQIEAVAKSVGCAVLFVWQPIPAYKCDLRYHPFGHRGKKMFSVYGYPIMEELHRKGELGDNFLWAADLQEGLTEPLYVDQVHYTSAFAKRIAEFIAPHIAERLLRIDKQSRLPRCMRDGTTSSTLHVDG</sequence>
<evidence type="ECO:0000256" key="1">
    <source>
        <dbReference type="SAM" id="Phobius"/>
    </source>
</evidence>
<dbReference type="InterPro" id="IPR036514">
    <property type="entry name" value="SGNH_hydro_sf"/>
</dbReference>
<dbReference type="Proteomes" id="UP000262583">
    <property type="component" value="Chromosome"/>
</dbReference>
<organism evidence="2 3">
    <name type="scientific">Sumerlaea chitinivorans</name>
    <dbReference type="NCBI Taxonomy" id="2250252"/>
    <lineage>
        <taxon>Bacteria</taxon>
        <taxon>Candidatus Sumerlaeota</taxon>
        <taxon>Candidatus Sumerlaeia</taxon>
        <taxon>Candidatus Sumerlaeales</taxon>
        <taxon>Candidatus Sumerlaeaceae</taxon>
        <taxon>Candidatus Sumerlaea</taxon>
    </lineage>
</organism>
<evidence type="ECO:0000313" key="3">
    <source>
        <dbReference type="Proteomes" id="UP000262583"/>
    </source>
</evidence>
<protein>
    <recommendedName>
        <fullName evidence="4">SGNH hydrolase-type esterase domain-containing protein</fullName>
    </recommendedName>
</protein>
<dbReference type="SUPFAM" id="SSF52266">
    <property type="entry name" value="SGNH hydrolase"/>
    <property type="match status" value="1"/>
</dbReference>
<dbReference type="Gene3D" id="3.40.50.1110">
    <property type="entry name" value="SGNH hydrolase"/>
    <property type="match status" value="1"/>
</dbReference>
<reference evidence="2 3" key="1">
    <citation type="submission" date="2018-05" db="EMBL/GenBank/DDBJ databases">
        <title>A metagenomic window into the 2 km-deep terrestrial subsurface aquifer revealed taxonomically and functionally diverse microbial community comprising novel uncultured bacterial lineages.</title>
        <authorList>
            <person name="Kadnikov V.V."/>
            <person name="Mardanov A.V."/>
            <person name="Beletsky A.V."/>
            <person name="Banks D."/>
            <person name="Pimenov N.V."/>
            <person name="Frank Y.A."/>
            <person name="Karnachuk O.V."/>
            <person name="Ravin N.V."/>
        </authorList>
    </citation>
    <scope>NUCLEOTIDE SEQUENCE [LARGE SCALE GENOMIC DNA]</scope>
    <source>
        <strain evidence="2">BY</strain>
    </source>
</reference>
<keyword evidence="1" id="KW-0812">Transmembrane</keyword>